<keyword evidence="2" id="KW-1185">Reference proteome</keyword>
<evidence type="ECO:0000313" key="2">
    <source>
        <dbReference type="Proteomes" id="UP000321337"/>
    </source>
</evidence>
<accession>A0A512L8I2</accession>
<dbReference type="RefSeq" id="WP_147072544.1">
    <property type="nucleotide sequence ID" value="NZ_AP021884.1"/>
</dbReference>
<protein>
    <recommendedName>
        <fullName evidence="3">DsrE family protein</fullName>
    </recommendedName>
</protein>
<dbReference type="OrthoDB" id="8564441at2"/>
<sequence length="96" mass="10297">MEMLFVISTDQGGEILAPLAHACIRKGIMWGCFFTNDGVRLLADSSIRSLMDAAKPALACEHSWQRFMAGESCPVELGSQTSHSALLASAARVVTI</sequence>
<evidence type="ECO:0000313" key="1">
    <source>
        <dbReference type="EMBL" id="GEP30461.1"/>
    </source>
</evidence>
<gene>
    <name evidence="1" type="ORF">TPL01_15990</name>
</gene>
<dbReference type="AlphaFoldDB" id="A0A512L8I2"/>
<reference evidence="1 2" key="1">
    <citation type="submission" date="2019-07" db="EMBL/GenBank/DDBJ databases">
        <title>Whole genome shotgun sequence of Thiobacillus plumbophilus NBRC 107929.</title>
        <authorList>
            <person name="Hosoyama A."/>
            <person name="Uohara A."/>
            <person name="Ohji S."/>
            <person name="Ichikawa N."/>
        </authorList>
    </citation>
    <scope>NUCLEOTIDE SEQUENCE [LARGE SCALE GENOMIC DNA]</scope>
    <source>
        <strain evidence="1 2">NBRC 107929</strain>
    </source>
</reference>
<evidence type="ECO:0008006" key="3">
    <source>
        <dbReference type="Google" id="ProtNLM"/>
    </source>
</evidence>
<dbReference type="Proteomes" id="UP000321337">
    <property type="component" value="Unassembled WGS sequence"/>
</dbReference>
<dbReference type="EMBL" id="BKAD01000014">
    <property type="protein sequence ID" value="GEP30461.1"/>
    <property type="molecule type" value="Genomic_DNA"/>
</dbReference>
<proteinExistence type="predicted"/>
<organism evidence="1 2">
    <name type="scientific">Sulfuriferula plumbiphila</name>
    <dbReference type="NCBI Taxonomy" id="171865"/>
    <lineage>
        <taxon>Bacteria</taxon>
        <taxon>Pseudomonadati</taxon>
        <taxon>Pseudomonadota</taxon>
        <taxon>Betaproteobacteria</taxon>
        <taxon>Nitrosomonadales</taxon>
        <taxon>Sulfuricellaceae</taxon>
        <taxon>Sulfuriferula</taxon>
    </lineage>
</organism>
<name>A0A512L8I2_9PROT</name>
<comment type="caution">
    <text evidence="1">The sequence shown here is derived from an EMBL/GenBank/DDBJ whole genome shotgun (WGS) entry which is preliminary data.</text>
</comment>